<evidence type="ECO:0000256" key="2">
    <source>
        <dbReference type="ARBA" id="ARBA00007476"/>
    </source>
</evidence>
<sequence length="270" mass="31955">MEIQLWREVLSPYELAVQELTVKFEHLMKEYKEQGMYSPIEQVTGRVKSISSILQKAQKKNIPLDRIQEEMYDIAGVRIICQFVEDIEMVVEMIRKRSDMKIVDERDYVSHVKDSGYRSYHLIVAYEVETMSGTQNICVEIQVRTLGMNFWAIIEHSLQYKYQKNMPEHIRKKLLKAAQAIVVLDSQLSAVREEIMDAQNSFQYQTNMIADILNNIQNLYHTANKREIAKIQDEFYRIYEMNDLEKLQRFSRELDIIAEGYRAQALDHEE</sequence>
<dbReference type="GO" id="GO:0005524">
    <property type="term" value="F:ATP binding"/>
    <property type="evidence" value="ECO:0007669"/>
    <property type="project" value="UniProtKB-KW"/>
</dbReference>
<dbReference type="PANTHER" id="PTHR47837:SF2">
    <property type="entry name" value="GTP PYROPHOSPHOKINASE YWAC"/>
    <property type="match status" value="1"/>
</dbReference>
<evidence type="ECO:0000256" key="1">
    <source>
        <dbReference type="ARBA" id="ARBA00004976"/>
    </source>
</evidence>
<dbReference type="GO" id="GO:0015969">
    <property type="term" value="P:guanosine tetraphosphate metabolic process"/>
    <property type="evidence" value="ECO:0007669"/>
    <property type="project" value="InterPro"/>
</dbReference>
<organism evidence="9 10">
    <name type="scientific">Candidatus Merdiplasma excrementigallinarum</name>
    <dbReference type="NCBI Taxonomy" id="2840864"/>
    <lineage>
        <taxon>Bacteria</taxon>
        <taxon>Bacillati</taxon>
        <taxon>Bacillota</taxon>
        <taxon>Clostridia</taxon>
        <taxon>Lachnospirales</taxon>
        <taxon>Lachnospiraceae</taxon>
        <taxon>Lachnospiraceae incertae sedis</taxon>
        <taxon>Candidatus Merdiplasma</taxon>
    </lineage>
</organism>
<dbReference type="GO" id="GO:0016301">
    <property type="term" value="F:kinase activity"/>
    <property type="evidence" value="ECO:0007669"/>
    <property type="project" value="UniProtKB-KW"/>
</dbReference>
<dbReference type="InterPro" id="IPR052366">
    <property type="entry name" value="GTP_Pyrophosphokinase"/>
</dbReference>
<comment type="subunit">
    <text evidence="3">Homotetramer.</text>
</comment>
<dbReference type="CDD" id="cd05399">
    <property type="entry name" value="NT_Rel-Spo_like"/>
    <property type="match status" value="1"/>
</dbReference>
<comment type="similarity">
    <text evidence="2">Belongs to the RelA/SpoT family.</text>
</comment>
<evidence type="ECO:0000259" key="8">
    <source>
        <dbReference type="SMART" id="SM00954"/>
    </source>
</evidence>
<dbReference type="AlphaFoldDB" id="A0A9D1NZZ6"/>
<keyword evidence="4" id="KW-0808">Transferase</keyword>
<protein>
    <submittedName>
        <fullName evidence="9">GTP pyrophosphokinase family protein</fullName>
    </submittedName>
</protein>
<evidence type="ECO:0000256" key="6">
    <source>
        <dbReference type="ARBA" id="ARBA00022777"/>
    </source>
</evidence>
<evidence type="ECO:0000313" key="9">
    <source>
        <dbReference type="EMBL" id="HIV23511.1"/>
    </source>
</evidence>
<feature type="domain" description="RelA/SpoT" evidence="8">
    <location>
        <begin position="45"/>
        <end position="166"/>
    </location>
</feature>
<dbReference type="Proteomes" id="UP000886889">
    <property type="component" value="Unassembled WGS sequence"/>
</dbReference>
<evidence type="ECO:0000256" key="5">
    <source>
        <dbReference type="ARBA" id="ARBA00022741"/>
    </source>
</evidence>
<comment type="pathway">
    <text evidence="1">Purine metabolism; ppGpp biosynthesis; ppGpp from GTP: step 1/2.</text>
</comment>
<evidence type="ECO:0000256" key="3">
    <source>
        <dbReference type="ARBA" id="ARBA00011881"/>
    </source>
</evidence>
<keyword evidence="5" id="KW-0547">Nucleotide-binding</keyword>
<dbReference type="PANTHER" id="PTHR47837">
    <property type="entry name" value="GTP PYROPHOSPHOKINASE YJBM"/>
    <property type="match status" value="1"/>
</dbReference>
<keyword evidence="7" id="KW-0067">ATP-binding</keyword>
<dbReference type="Gene3D" id="1.10.287.860">
    <property type="entry name" value="Nucleotidyltransferase"/>
    <property type="match status" value="1"/>
</dbReference>
<evidence type="ECO:0000256" key="7">
    <source>
        <dbReference type="ARBA" id="ARBA00022840"/>
    </source>
</evidence>
<evidence type="ECO:0000313" key="10">
    <source>
        <dbReference type="Proteomes" id="UP000886889"/>
    </source>
</evidence>
<dbReference type="SMART" id="SM00954">
    <property type="entry name" value="RelA_SpoT"/>
    <property type="match status" value="1"/>
</dbReference>
<dbReference type="EMBL" id="DVOS01000054">
    <property type="protein sequence ID" value="HIV23511.1"/>
    <property type="molecule type" value="Genomic_DNA"/>
</dbReference>
<reference evidence="9" key="2">
    <citation type="journal article" date="2021" name="PeerJ">
        <title>Extensive microbial diversity within the chicken gut microbiome revealed by metagenomics and culture.</title>
        <authorList>
            <person name="Gilroy R."/>
            <person name="Ravi A."/>
            <person name="Getino M."/>
            <person name="Pursley I."/>
            <person name="Horton D.L."/>
            <person name="Alikhan N.F."/>
            <person name="Baker D."/>
            <person name="Gharbi K."/>
            <person name="Hall N."/>
            <person name="Watson M."/>
            <person name="Adriaenssens E.M."/>
            <person name="Foster-Nyarko E."/>
            <person name="Jarju S."/>
            <person name="Secka A."/>
            <person name="Antonio M."/>
            <person name="Oren A."/>
            <person name="Chaudhuri R.R."/>
            <person name="La Ragione R."/>
            <person name="Hildebrand F."/>
            <person name="Pallen M.J."/>
        </authorList>
    </citation>
    <scope>NUCLEOTIDE SEQUENCE</scope>
    <source>
        <strain evidence="9">ChiBcec6-7307</strain>
    </source>
</reference>
<dbReference type="InterPro" id="IPR043519">
    <property type="entry name" value="NT_sf"/>
</dbReference>
<accession>A0A9D1NZZ6</accession>
<dbReference type="FunFam" id="3.30.460.10:FF:000012">
    <property type="entry name" value="GTP pyrophosphokinase YjbM"/>
    <property type="match status" value="1"/>
</dbReference>
<dbReference type="Pfam" id="PF04607">
    <property type="entry name" value="RelA_SpoT"/>
    <property type="match status" value="1"/>
</dbReference>
<name>A0A9D1NZZ6_9FIRM</name>
<comment type="caution">
    <text evidence="9">The sequence shown here is derived from an EMBL/GenBank/DDBJ whole genome shotgun (WGS) entry which is preliminary data.</text>
</comment>
<evidence type="ECO:0000256" key="4">
    <source>
        <dbReference type="ARBA" id="ARBA00022679"/>
    </source>
</evidence>
<dbReference type="InterPro" id="IPR007685">
    <property type="entry name" value="RelA_SpoT"/>
</dbReference>
<keyword evidence="6" id="KW-0418">Kinase</keyword>
<dbReference type="SUPFAM" id="SSF81301">
    <property type="entry name" value="Nucleotidyltransferase"/>
    <property type="match status" value="1"/>
</dbReference>
<gene>
    <name evidence="9" type="ORF">IAC80_06185</name>
</gene>
<dbReference type="Gene3D" id="3.30.460.10">
    <property type="entry name" value="Beta Polymerase, domain 2"/>
    <property type="match status" value="1"/>
</dbReference>
<proteinExistence type="inferred from homology"/>
<reference evidence="9" key="1">
    <citation type="submission" date="2020-10" db="EMBL/GenBank/DDBJ databases">
        <authorList>
            <person name="Gilroy R."/>
        </authorList>
    </citation>
    <scope>NUCLEOTIDE SEQUENCE</scope>
    <source>
        <strain evidence="9">ChiBcec6-7307</strain>
    </source>
</reference>